<keyword evidence="2" id="KW-1185">Reference proteome</keyword>
<feature type="region of interest" description="Disordered" evidence="1">
    <location>
        <begin position="82"/>
        <end position="119"/>
    </location>
</feature>
<dbReference type="PANTHER" id="PTHR33240">
    <property type="entry name" value="OS08G0508500 PROTEIN"/>
    <property type="match status" value="1"/>
</dbReference>
<evidence type="ECO:0000256" key="1">
    <source>
        <dbReference type="SAM" id="MobiDB-lite"/>
    </source>
</evidence>
<dbReference type="GeneID" id="104602070"/>
<organism evidence="2 3">
    <name type="scientific">Nelumbo nucifera</name>
    <name type="common">Sacred lotus</name>
    <dbReference type="NCBI Taxonomy" id="4432"/>
    <lineage>
        <taxon>Eukaryota</taxon>
        <taxon>Viridiplantae</taxon>
        <taxon>Streptophyta</taxon>
        <taxon>Embryophyta</taxon>
        <taxon>Tracheophyta</taxon>
        <taxon>Spermatophyta</taxon>
        <taxon>Magnoliopsida</taxon>
        <taxon>Proteales</taxon>
        <taxon>Nelumbonaceae</taxon>
        <taxon>Nelumbo</taxon>
    </lineage>
</organism>
<dbReference type="RefSeq" id="XP_010263941.1">
    <property type="nucleotide sequence ID" value="XM_010265639.1"/>
</dbReference>
<dbReference type="eggNOG" id="KOG0017">
    <property type="taxonomic scope" value="Eukaryota"/>
</dbReference>
<feature type="compositionally biased region" description="Basic and acidic residues" evidence="1">
    <location>
        <begin position="94"/>
        <end position="105"/>
    </location>
</feature>
<gene>
    <name evidence="3" type="primary">LOC104602070</name>
</gene>
<evidence type="ECO:0000313" key="2">
    <source>
        <dbReference type="Proteomes" id="UP000189703"/>
    </source>
</evidence>
<dbReference type="Proteomes" id="UP000189703">
    <property type="component" value="Unplaced"/>
</dbReference>
<protein>
    <submittedName>
        <fullName evidence="3">Uncharacterized protein LOC104602070</fullName>
    </submittedName>
</protein>
<reference evidence="3" key="1">
    <citation type="submission" date="2025-08" db="UniProtKB">
        <authorList>
            <consortium name="RefSeq"/>
        </authorList>
    </citation>
    <scope>IDENTIFICATION</scope>
</reference>
<dbReference type="AlphaFoldDB" id="A0A1U8AN71"/>
<proteinExistence type="predicted"/>
<dbReference type="PANTHER" id="PTHR33240:SF17">
    <property type="entry name" value="EUKARYOTIC PEPTIDE CHAIN RELEASE FACTOR GTP-BINDING SUBUNIT-LIKE"/>
    <property type="match status" value="1"/>
</dbReference>
<dbReference type="OrthoDB" id="1748369at2759"/>
<dbReference type="InParanoid" id="A0A1U8AN71"/>
<sequence length="264" mass="30408">MGRTNYTPLNAKRGEILMAIKDSSFVKWPPRLRGDPTTRNPNVYCHFHRGHEHSTENCKNLHDEIEELICRGYRKNYILQEEMGQADRQANRQGDQRRKDPETNRQNEQPPRTLLEERPVRGVTNMITGGSIIVGCTSATGRILVRELENEGDNPPKQPWLKEPIYFTKDDAHGIQYLYDDALVVKLRIDDFEVKRILVDSSNSADILFKETFDKLQLQQSDLKSTDTSLVGFNGEEVRPFGRIIVPWNPARGQTLCNLSTRSW</sequence>
<accession>A0A1U8AN71</accession>
<dbReference type="OMA" id="DYTIADC"/>
<name>A0A1U8AN71_NELNU</name>
<evidence type="ECO:0000313" key="3">
    <source>
        <dbReference type="RefSeq" id="XP_010263941.1"/>
    </source>
</evidence>
<dbReference type="KEGG" id="nnu:104602070"/>